<evidence type="ECO:0000313" key="8">
    <source>
        <dbReference type="Proteomes" id="UP001163203"/>
    </source>
</evidence>
<gene>
    <name evidence="7" type="ORF">ORV05_28675</name>
</gene>
<evidence type="ECO:0000256" key="2">
    <source>
        <dbReference type="ARBA" id="ARBA00022670"/>
    </source>
</evidence>
<evidence type="ECO:0000256" key="3">
    <source>
        <dbReference type="ARBA" id="ARBA00022801"/>
    </source>
</evidence>
<keyword evidence="8" id="KW-1185">Reference proteome</keyword>
<dbReference type="PANTHER" id="PTHR43343">
    <property type="entry name" value="PEPTIDASE S12"/>
    <property type="match status" value="1"/>
</dbReference>
<proteinExistence type="inferred from homology"/>
<sequence length="509" mass="51616">MSQPNTPADNSGAPREPRLAPRPLDRPAVDPVQAAAFGRPRGVEGAFDKLYAPASRNGGPIVARPPAPESLAEAFGRPPGAENVLLQRPDGDPGGRPVEQPEPPLWSSAGDPWRDPSAAAVLGGPALSPGEDEDEDEERRRGALLSLPEVLFGRRVKPVALGLLGAICLLIGAVGGVVGWFAARTGDSLTGSATIAEATAGKERAPGSVAEIARRVSPAVISIEVVSGESGSVGSGVMIDPQGYVITNNHVVSLATSDRQAKITAVFYDGTRTAAKVVGTDPKTDLAVIKVAVSNPTVIQIGNSANMQPGDSVIAVGSPLGLQNTVTAGIVSALHRPVTAQGENGEPPVTYDAIQTDAPINRGNSGGALVDSTGALIGINSAIRTDGGESGQGGSIGIGFAIPSDDAIRIARVLISNGQVKHADIGINAASVAAETSEGAQVVNVADGGPAARAGIAEGDVITKVGDRMVRNAAELTVAVRAHNVGEVVPVRLVRQGRPLVVDVTLGSD</sequence>
<feature type="domain" description="PDZ" evidence="6">
    <location>
        <begin position="412"/>
        <end position="497"/>
    </location>
</feature>
<dbReference type="SUPFAM" id="SSF50494">
    <property type="entry name" value="Trypsin-like serine proteases"/>
    <property type="match status" value="1"/>
</dbReference>
<evidence type="ECO:0000313" key="7">
    <source>
        <dbReference type="EMBL" id="WAL64874.1"/>
    </source>
</evidence>
<dbReference type="InterPro" id="IPR051201">
    <property type="entry name" value="Chloro_Bact_Ser_Proteases"/>
</dbReference>
<accession>A0ABY7AYT2</accession>
<keyword evidence="5" id="KW-1133">Transmembrane helix</keyword>
<keyword evidence="5" id="KW-0472">Membrane</keyword>
<protein>
    <submittedName>
        <fullName evidence="7">Trypsin-like peptidase domain-containing protein</fullName>
    </submittedName>
</protein>
<dbReference type="SMART" id="SM00228">
    <property type="entry name" value="PDZ"/>
    <property type="match status" value="1"/>
</dbReference>
<dbReference type="Pfam" id="PF13365">
    <property type="entry name" value="Trypsin_2"/>
    <property type="match status" value="1"/>
</dbReference>
<dbReference type="InterPro" id="IPR036034">
    <property type="entry name" value="PDZ_sf"/>
</dbReference>
<keyword evidence="2" id="KW-0645">Protease</keyword>
<reference evidence="7" key="1">
    <citation type="submission" date="2022-11" db="EMBL/GenBank/DDBJ databases">
        <authorList>
            <person name="Mo P."/>
        </authorList>
    </citation>
    <scope>NUCLEOTIDE SEQUENCE</scope>
    <source>
        <strain evidence="7">HUAS 11-8</strain>
    </source>
</reference>
<dbReference type="InterPro" id="IPR001478">
    <property type="entry name" value="PDZ"/>
</dbReference>
<organism evidence="7 8">
    <name type="scientific">Amycolatopsis cynarae</name>
    <dbReference type="NCBI Taxonomy" id="2995223"/>
    <lineage>
        <taxon>Bacteria</taxon>
        <taxon>Bacillati</taxon>
        <taxon>Actinomycetota</taxon>
        <taxon>Actinomycetes</taxon>
        <taxon>Pseudonocardiales</taxon>
        <taxon>Pseudonocardiaceae</taxon>
        <taxon>Amycolatopsis</taxon>
    </lineage>
</organism>
<evidence type="ECO:0000256" key="5">
    <source>
        <dbReference type="SAM" id="Phobius"/>
    </source>
</evidence>
<evidence type="ECO:0000256" key="4">
    <source>
        <dbReference type="SAM" id="MobiDB-lite"/>
    </source>
</evidence>
<dbReference type="Pfam" id="PF13180">
    <property type="entry name" value="PDZ_2"/>
    <property type="match status" value="1"/>
</dbReference>
<dbReference type="Gene3D" id="2.30.42.10">
    <property type="match status" value="1"/>
</dbReference>
<evidence type="ECO:0000256" key="1">
    <source>
        <dbReference type="ARBA" id="ARBA00010541"/>
    </source>
</evidence>
<dbReference type="PANTHER" id="PTHR43343:SF3">
    <property type="entry name" value="PROTEASE DO-LIKE 8, CHLOROPLASTIC"/>
    <property type="match status" value="1"/>
</dbReference>
<keyword evidence="5" id="KW-0812">Transmembrane</keyword>
<keyword evidence="3" id="KW-0378">Hydrolase</keyword>
<dbReference type="Gene3D" id="2.40.10.10">
    <property type="entry name" value="Trypsin-like serine proteases"/>
    <property type="match status" value="2"/>
</dbReference>
<dbReference type="PRINTS" id="PR00834">
    <property type="entry name" value="PROTEASES2C"/>
</dbReference>
<feature type="compositionally biased region" description="Basic and acidic residues" evidence="4">
    <location>
        <begin position="15"/>
        <end position="28"/>
    </location>
</feature>
<dbReference type="InterPro" id="IPR009003">
    <property type="entry name" value="Peptidase_S1_PA"/>
</dbReference>
<name>A0ABY7AYT2_9PSEU</name>
<dbReference type="EMBL" id="CP113836">
    <property type="protein sequence ID" value="WAL64874.1"/>
    <property type="molecule type" value="Genomic_DNA"/>
</dbReference>
<dbReference type="RefSeq" id="WP_268755097.1">
    <property type="nucleotide sequence ID" value="NZ_CP113836.1"/>
</dbReference>
<comment type="similarity">
    <text evidence="1">Belongs to the peptidase S1C family.</text>
</comment>
<dbReference type="InterPro" id="IPR043504">
    <property type="entry name" value="Peptidase_S1_PA_chymotrypsin"/>
</dbReference>
<feature type="transmembrane region" description="Helical" evidence="5">
    <location>
        <begin position="159"/>
        <end position="183"/>
    </location>
</feature>
<dbReference type="SUPFAM" id="SSF50156">
    <property type="entry name" value="PDZ domain-like"/>
    <property type="match status" value="1"/>
</dbReference>
<dbReference type="Proteomes" id="UP001163203">
    <property type="component" value="Chromosome"/>
</dbReference>
<evidence type="ECO:0000259" key="6">
    <source>
        <dbReference type="PROSITE" id="PS50106"/>
    </source>
</evidence>
<dbReference type="PROSITE" id="PS50106">
    <property type="entry name" value="PDZ"/>
    <property type="match status" value="1"/>
</dbReference>
<feature type="region of interest" description="Disordered" evidence="4">
    <location>
        <begin position="1"/>
        <end position="140"/>
    </location>
</feature>
<dbReference type="InterPro" id="IPR001940">
    <property type="entry name" value="Peptidase_S1C"/>
</dbReference>